<dbReference type="InterPro" id="IPR011040">
    <property type="entry name" value="Sialidase"/>
</dbReference>
<dbReference type="PANTHER" id="PTHR43752">
    <property type="entry name" value="BNR/ASP-BOX REPEAT FAMILY PROTEIN"/>
    <property type="match status" value="1"/>
</dbReference>
<reference evidence="4" key="1">
    <citation type="submission" date="2014-05" db="EMBL/GenBank/DDBJ databases">
        <title>The transcriptome of the halophilic microalga Tetraselmis sp. GSL018 isolated from the Great Salt Lake, Utah.</title>
        <authorList>
            <person name="Jinkerson R.E."/>
            <person name="D'Adamo S."/>
            <person name="Posewitz M.C."/>
        </authorList>
    </citation>
    <scope>NUCLEOTIDE SEQUENCE</scope>
    <source>
        <strain evidence="4">GSL018</strain>
    </source>
</reference>
<evidence type="ECO:0000259" key="2">
    <source>
        <dbReference type="Pfam" id="PF13088"/>
    </source>
</evidence>
<evidence type="ECO:0000313" key="4">
    <source>
        <dbReference type="EMBL" id="JAC74309.1"/>
    </source>
</evidence>
<dbReference type="AlphaFoldDB" id="A0A061RU72"/>
<dbReference type="EMBL" id="GBEZ01000445">
    <property type="protein sequence ID" value="JAC84443.1"/>
    <property type="molecule type" value="Transcribed_RNA"/>
</dbReference>
<keyword evidence="1" id="KW-0732">Signal</keyword>
<feature type="domain" description="Sialidase" evidence="2">
    <location>
        <begin position="128"/>
        <end position="419"/>
    </location>
</feature>
<feature type="chain" id="PRO_5007370675" evidence="1">
    <location>
        <begin position="27"/>
        <end position="498"/>
    </location>
</feature>
<dbReference type="EMBL" id="GBEZ01026917">
    <property type="protein sequence ID" value="JAC60336.1"/>
    <property type="molecule type" value="Transcribed_RNA"/>
</dbReference>
<dbReference type="CDD" id="cd15482">
    <property type="entry name" value="Sialidase_non-viral"/>
    <property type="match status" value="1"/>
</dbReference>
<proteinExistence type="predicted"/>
<dbReference type="EMBL" id="GBEZ01011481">
    <property type="protein sequence ID" value="JAC74309.1"/>
    <property type="molecule type" value="Transcribed_RNA"/>
</dbReference>
<feature type="signal peptide" evidence="1">
    <location>
        <begin position="1"/>
        <end position="26"/>
    </location>
</feature>
<evidence type="ECO:0000313" key="5">
    <source>
        <dbReference type="EMBL" id="JAC84443.1"/>
    </source>
</evidence>
<protein>
    <submittedName>
        <fullName evidence="4">Bnr asp-box repeat domain-containing protein</fullName>
    </submittedName>
</protein>
<dbReference type="PANTHER" id="PTHR43752:SF2">
    <property type="entry name" value="BNR_ASP-BOX REPEAT FAMILY PROTEIN"/>
    <property type="match status" value="1"/>
</dbReference>
<accession>A0A061RU72</accession>
<evidence type="ECO:0000256" key="1">
    <source>
        <dbReference type="SAM" id="SignalP"/>
    </source>
</evidence>
<organism evidence="4">
    <name type="scientific">Tetraselmis sp. GSL018</name>
    <dbReference type="NCBI Taxonomy" id="582737"/>
    <lineage>
        <taxon>Eukaryota</taxon>
        <taxon>Viridiplantae</taxon>
        <taxon>Chlorophyta</taxon>
        <taxon>core chlorophytes</taxon>
        <taxon>Chlorodendrophyceae</taxon>
        <taxon>Chlorodendrales</taxon>
        <taxon>Chlorodendraceae</taxon>
        <taxon>Tetraselmis</taxon>
    </lineage>
</organism>
<dbReference type="Gene3D" id="2.120.10.10">
    <property type="match status" value="1"/>
</dbReference>
<sequence>MLLGRLMGPQVVALLLLLFAAGTATGSRTLSFAAFEPMSGTVDIEAINQEGTGREVLQPAYVRSMQELADRQGGSTVRRFDWIRTQSRLFLNTKVFPGLEKVSLVIDERVRPTRSQHSSSIAEVAPGVLLAAWFGGTWERMGDVGIWTARYMDGRWGPPQQVAWPQEDWRNPGWMAPCWNPVLLHLAGKNETLLMYKVGTNPEVWRGFMMRSYDGGLSWSEPRRMGENIIGPTKGVPYVFDDGTILAGSSDEDGGWTVHLELSRDGGETWERYGEELDYGRGIIQPSIFRTSDGKMQMVMRTRRAGRVAETESDNNGWSWDQVSLDRLQSPNAGLYAITLRDGRVALAHNFGSDGRNKLALSLSYDNAGTYETVAMLQEDEQSYPRMDECVDPRDRDETDRAEYSYPYLLQTSDGMLHVTFTYSYFGSGGRCTGRENIKHVVIDPCKLGDPSKIPPTCPEPDPSIAARLATRGLPATAASMSIGVVDESAWASPSSSS</sequence>
<dbReference type="SUPFAM" id="SSF50939">
    <property type="entry name" value="Sialidases"/>
    <property type="match status" value="1"/>
</dbReference>
<dbReference type="Pfam" id="PF13088">
    <property type="entry name" value="BNR_2"/>
    <property type="match status" value="1"/>
</dbReference>
<name>A0A061RU72_9CHLO</name>
<evidence type="ECO:0000313" key="3">
    <source>
        <dbReference type="EMBL" id="JAC60336.1"/>
    </source>
</evidence>
<dbReference type="InterPro" id="IPR036278">
    <property type="entry name" value="Sialidase_sf"/>
</dbReference>
<gene>
    <name evidence="4" type="ORF">TSPGSL018_26327</name>
    <name evidence="3" type="ORF">TSPGSL018_29212</name>
    <name evidence="5" type="ORF">TSPGSL018_966</name>
</gene>